<evidence type="ECO:0000256" key="3">
    <source>
        <dbReference type="ARBA" id="ARBA00022729"/>
    </source>
</evidence>
<dbReference type="SUPFAM" id="SSF81296">
    <property type="entry name" value="E set domains"/>
    <property type="match status" value="1"/>
</dbReference>
<sequence>MNTRTAHGARRILALALGTLVVAATLLVSAPAAQAHNSVVSEYPAPTSTVTEQPGQIVVTTNDNLTPIGVNTLIVVGPDGKHYANGCGVVNGPALTMPANLGPAGKYEVTWQVVSTDGHPISGEFWFDWAPAAGQPVGTGQTDRPTCASGAPTDGAVVAPAPESSAPTGESAAPGEQVGPNVKPHNATMDDLGWIIIAIAVVLFGGIALLVLLLVQRRRSDVARAAEAEAKTPRP</sequence>
<feature type="signal peptide" evidence="7">
    <location>
        <begin position="1"/>
        <end position="35"/>
    </location>
</feature>
<feature type="region of interest" description="Disordered" evidence="5">
    <location>
        <begin position="135"/>
        <end position="182"/>
    </location>
</feature>
<evidence type="ECO:0000256" key="6">
    <source>
        <dbReference type="SAM" id="Phobius"/>
    </source>
</evidence>
<dbReference type="GO" id="GO:0005886">
    <property type="term" value="C:plasma membrane"/>
    <property type="evidence" value="ECO:0007669"/>
    <property type="project" value="TreeGrafter"/>
</dbReference>
<evidence type="ECO:0000313" key="9">
    <source>
        <dbReference type="EMBL" id="RLP73206.1"/>
    </source>
</evidence>
<evidence type="ECO:0000313" key="10">
    <source>
        <dbReference type="Proteomes" id="UP000272503"/>
    </source>
</evidence>
<dbReference type="RefSeq" id="WP_121649704.1">
    <property type="nucleotide sequence ID" value="NZ_RCUX01000015.1"/>
</dbReference>
<dbReference type="Proteomes" id="UP000272503">
    <property type="component" value="Unassembled WGS sequence"/>
</dbReference>
<keyword evidence="2" id="KW-0479">Metal-binding</keyword>
<gene>
    <name evidence="9" type="ORF">D9V32_14875</name>
</gene>
<feature type="chain" id="PRO_5017989870" evidence="7">
    <location>
        <begin position="36"/>
        <end position="235"/>
    </location>
</feature>
<evidence type="ECO:0000256" key="5">
    <source>
        <dbReference type="SAM" id="MobiDB-lite"/>
    </source>
</evidence>
<comment type="subcellular location">
    <subcellularLocation>
        <location evidence="1">Cell envelope</location>
    </subcellularLocation>
</comment>
<protein>
    <submittedName>
        <fullName evidence="9">Copper resistance protein CopC</fullName>
    </submittedName>
</protein>
<dbReference type="GO" id="GO:0042597">
    <property type="term" value="C:periplasmic space"/>
    <property type="evidence" value="ECO:0007669"/>
    <property type="project" value="InterPro"/>
</dbReference>
<dbReference type="InterPro" id="IPR014756">
    <property type="entry name" value="Ig_E-set"/>
</dbReference>
<evidence type="ECO:0000256" key="2">
    <source>
        <dbReference type="ARBA" id="ARBA00022723"/>
    </source>
</evidence>
<dbReference type="InterPro" id="IPR032694">
    <property type="entry name" value="CopC/D"/>
</dbReference>
<evidence type="ECO:0000256" key="7">
    <source>
        <dbReference type="SAM" id="SignalP"/>
    </source>
</evidence>
<evidence type="ECO:0000259" key="8">
    <source>
        <dbReference type="Pfam" id="PF04234"/>
    </source>
</evidence>
<keyword evidence="6" id="KW-0472">Membrane</keyword>
<keyword evidence="3 7" id="KW-0732">Signal</keyword>
<accession>A0A3L6ZYV2</accession>
<feature type="domain" description="CopC" evidence="8">
    <location>
        <begin position="36"/>
        <end position="127"/>
    </location>
</feature>
<keyword evidence="4" id="KW-0186">Copper</keyword>
<dbReference type="Pfam" id="PF04234">
    <property type="entry name" value="CopC"/>
    <property type="match status" value="1"/>
</dbReference>
<keyword evidence="6" id="KW-0812">Transmembrane</keyword>
<name>A0A3L6ZYV2_9MICO</name>
<proteinExistence type="predicted"/>
<keyword evidence="6" id="KW-1133">Transmembrane helix</keyword>
<dbReference type="AlphaFoldDB" id="A0A3L6ZYV2"/>
<evidence type="ECO:0000256" key="4">
    <source>
        <dbReference type="ARBA" id="ARBA00023008"/>
    </source>
</evidence>
<dbReference type="GO" id="GO:0046688">
    <property type="term" value="P:response to copper ion"/>
    <property type="evidence" value="ECO:0007669"/>
    <property type="project" value="InterPro"/>
</dbReference>
<dbReference type="GO" id="GO:0006825">
    <property type="term" value="P:copper ion transport"/>
    <property type="evidence" value="ECO:0007669"/>
    <property type="project" value="InterPro"/>
</dbReference>
<reference evidence="9 10" key="1">
    <citation type="submission" date="2018-10" db="EMBL/GenBank/DDBJ databases">
        <authorList>
            <person name="Li J."/>
        </authorList>
    </citation>
    <scope>NUCLEOTIDE SEQUENCE [LARGE SCALE GENOMIC DNA]</scope>
    <source>
        <strain evidence="9 10">IF 016277</strain>
    </source>
</reference>
<evidence type="ECO:0000256" key="1">
    <source>
        <dbReference type="ARBA" id="ARBA00004196"/>
    </source>
</evidence>
<dbReference type="EMBL" id="RCUX01000015">
    <property type="protein sequence ID" value="RLP73206.1"/>
    <property type="molecule type" value="Genomic_DNA"/>
</dbReference>
<feature type="compositionally biased region" description="Low complexity" evidence="5">
    <location>
        <begin position="156"/>
        <end position="167"/>
    </location>
</feature>
<organism evidence="9 10">
    <name type="scientific">Mycetocola tolaasinivorans</name>
    <dbReference type="NCBI Taxonomy" id="76635"/>
    <lineage>
        <taxon>Bacteria</taxon>
        <taxon>Bacillati</taxon>
        <taxon>Actinomycetota</taxon>
        <taxon>Actinomycetes</taxon>
        <taxon>Micrococcales</taxon>
        <taxon>Microbacteriaceae</taxon>
        <taxon>Mycetocola</taxon>
    </lineage>
</organism>
<feature type="transmembrane region" description="Helical" evidence="6">
    <location>
        <begin position="192"/>
        <end position="215"/>
    </location>
</feature>
<dbReference type="PANTHER" id="PTHR34820">
    <property type="entry name" value="INNER MEMBRANE PROTEIN YEBZ"/>
    <property type="match status" value="1"/>
</dbReference>
<dbReference type="InterPro" id="IPR014755">
    <property type="entry name" value="Cu-Rt/internalin_Ig-like"/>
</dbReference>
<dbReference type="GO" id="GO:0030313">
    <property type="term" value="C:cell envelope"/>
    <property type="evidence" value="ECO:0007669"/>
    <property type="project" value="UniProtKB-SubCell"/>
</dbReference>
<comment type="caution">
    <text evidence="9">The sequence shown here is derived from an EMBL/GenBank/DDBJ whole genome shotgun (WGS) entry which is preliminary data.</text>
</comment>
<dbReference type="Gene3D" id="2.60.40.1220">
    <property type="match status" value="1"/>
</dbReference>
<dbReference type="GO" id="GO:0005507">
    <property type="term" value="F:copper ion binding"/>
    <property type="evidence" value="ECO:0007669"/>
    <property type="project" value="InterPro"/>
</dbReference>
<dbReference type="OrthoDB" id="5242236at2"/>
<dbReference type="PANTHER" id="PTHR34820:SF4">
    <property type="entry name" value="INNER MEMBRANE PROTEIN YEBZ"/>
    <property type="match status" value="1"/>
</dbReference>
<dbReference type="InterPro" id="IPR007348">
    <property type="entry name" value="CopC_dom"/>
</dbReference>
<keyword evidence="10" id="KW-1185">Reference proteome</keyword>